<feature type="signal peptide" evidence="1">
    <location>
        <begin position="1"/>
        <end position="16"/>
    </location>
</feature>
<evidence type="ECO:0008006" key="4">
    <source>
        <dbReference type="Google" id="ProtNLM"/>
    </source>
</evidence>
<evidence type="ECO:0000256" key="1">
    <source>
        <dbReference type="SAM" id="SignalP"/>
    </source>
</evidence>
<evidence type="ECO:0000313" key="2">
    <source>
        <dbReference type="EMBL" id="CAH4028680.1"/>
    </source>
</evidence>
<sequence>MFKFVAVVAFLAVAAASPDPALISAAPLAYSAGFGPAVTAYSAASHIYNPSPVVYSSPALAYSGNYGYAHYIKKRSAPLISSYFASGPLATTYAAGPFAATYAGAPLATTYASAPLASTYTTYGSSLLHASPVYTSPHYIKKRSAPLLLPSASYIAPAAYSSSPLVSTYSAYSAAAPIYSSPYYSTSPLAYTQFIKK</sequence>
<reference evidence="2" key="1">
    <citation type="submission" date="2022-05" db="EMBL/GenBank/DDBJ databases">
        <authorList>
            <person name="Okamura Y."/>
        </authorList>
    </citation>
    <scope>NUCLEOTIDE SEQUENCE</scope>
</reference>
<proteinExistence type="predicted"/>
<gene>
    <name evidence="2" type="ORF">PIBRA_LOCUS5488</name>
</gene>
<accession>A0A9P0TA41</accession>
<dbReference type="EMBL" id="CALOZG010000005">
    <property type="protein sequence ID" value="CAH4028680.1"/>
    <property type="molecule type" value="Genomic_DNA"/>
</dbReference>
<dbReference type="Proteomes" id="UP001152562">
    <property type="component" value="Unassembled WGS sequence"/>
</dbReference>
<dbReference type="AlphaFoldDB" id="A0A9P0TA41"/>
<keyword evidence="3" id="KW-1185">Reference proteome</keyword>
<protein>
    <recommendedName>
        <fullName evidence="4">Cuticle protein</fullName>
    </recommendedName>
</protein>
<keyword evidence="1" id="KW-0732">Signal</keyword>
<feature type="chain" id="PRO_5040429366" description="Cuticle protein" evidence="1">
    <location>
        <begin position="17"/>
        <end position="197"/>
    </location>
</feature>
<dbReference type="OrthoDB" id="6931985at2759"/>
<name>A0A9P0TA41_PIEBR</name>
<evidence type="ECO:0000313" key="3">
    <source>
        <dbReference type="Proteomes" id="UP001152562"/>
    </source>
</evidence>
<organism evidence="2 3">
    <name type="scientific">Pieris brassicae</name>
    <name type="common">White butterfly</name>
    <name type="synonym">Large white butterfly</name>
    <dbReference type="NCBI Taxonomy" id="7116"/>
    <lineage>
        <taxon>Eukaryota</taxon>
        <taxon>Metazoa</taxon>
        <taxon>Ecdysozoa</taxon>
        <taxon>Arthropoda</taxon>
        <taxon>Hexapoda</taxon>
        <taxon>Insecta</taxon>
        <taxon>Pterygota</taxon>
        <taxon>Neoptera</taxon>
        <taxon>Endopterygota</taxon>
        <taxon>Lepidoptera</taxon>
        <taxon>Glossata</taxon>
        <taxon>Ditrysia</taxon>
        <taxon>Papilionoidea</taxon>
        <taxon>Pieridae</taxon>
        <taxon>Pierinae</taxon>
        <taxon>Pieris</taxon>
    </lineage>
</organism>
<comment type="caution">
    <text evidence="2">The sequence shown here is derived from an EMBL/GenBank/DDBJ whole genome shotgun (WGS) entry which is preliminary data.</text>
</comment>